<dbReference type="SUPFAM" id="SSF56281">
    <property type="entry name" value="Metallo-hydrolase/oxidoreductase"/>
    <property type="match status" value="1"/>
</dbReference>
<evidence type="ECO:0000256" key="1">
    <source>
        <dbReference type="SAM" id="MobiDB-lite"/>
    </source>
</evidence>
<dbReference type="AlphaFoldDB" id="A0A2K9LJC2"/>
<dbReference type="RefSeq" id="WP_101892945.1">
    <property type="nucleotide sequence ID" value="NZ_CP022684.1"/>
</dbReference>
<reference evidence="4" key="1">
    <citation type="submission" date="2017-08" db="EMBL/GenBank/DDBJ databases">
        <title>Direct submision.</title>
        <authorList>
            <person name="Kim S.-J."/>
            <person name="Rhee S.-K."/>
        </authorList>
    </citation>
    <scope>NUCLEOTIDE SEQUENCE [LARGE SCALE GENOMIC DNA]</scope>
    <source>
        <strain evidence="4">GI5</strain>
    </source>
</reference>
<protein>
    <recommendedName>
        <fullName evidence="2">Metallo-beta-lactamase domain-containing protein</fullName>
    </recommendedName>
</protein>
<dbReference type="InterPro" id="IPR001279">
    <property type="entry name" value="Metallo-B-lactamas"/>
</dbReference>
<dbReference type="EMBL" id="CP022684">
    <property type="protein sequence ID" value="AUM11605.1"/>
    <property type="molecule type" value="Genomic_DNA"/>
</dbReference>
<accession>A0A2K9LJC2</accession>
<dbReference type="PANTHER" id="PTHR15032">
    <property type="entry name" value="N-ACYL-PHOSPHATIDYLETHANOLAMINE-HYDROLYZING PHOSPHOLIPASE D"/>
    <property type="match status" value="1"/>
</dbReference>
<evidence type="ECO:0000259" key="2">
    <source>
        <dbReference type="Pfam" id="PF12706"/>
    </source>
</evidence>
<dbReference type="Pfam" id="PF12706">
    <property type="entry name" value="Lactamase_B_2"/>
    <property type="match status" value="1"/>
</dbReference>
<sequence length="329" mass="36831">MPRNPWFDPDKSHHTRTGFRNPPGSPKRAAITAEVAREAAHFMGELLRLAGNNPFPEDHALSEIDALGCYEKQGNNKLLWLGHASFLIQLDGITFLTDPYLTDYASPVPTPGTKRLFPSAISIEKLPQVDCILVSHNHYDHLDTKALKLLARRFPDAQVCVPLGLIPLLRGQGFRNVVEMDWYEQWLGNQYSITGLPAIHMSRRGLLDMNKTLWCGFAIECGDYRVFFAGDTAYGPVFREVGARCKPFDLGLVPIGAYQPRTLMSSVHTTPEEAVQIGADINARQLVGMHWGTIRLTTEPMLEPRDRFLAVNSELPRRVMKIGETLALS</sequence>
<evidence type="ECO:0000313" key="4">
    <source>
        <dbReference type="Proteomes" id="UP000235116"/>
    </source>
</evidence>
<name>A0A2K9LJC2_9GAMM</name>
<dbReference type="Gene3D" id="3.60.15.10">
    <property type="entry name" value="Ribonuclease Z/Hydroxyacylglutathione hydrolase-like"/>
    <property type="match status" value="1"/>
</dbReference>
<proteinExistence type="predicted"/>
<dbReference type="GO" id="GO:0005737">
    <property type="term" value="C:cytoplasm"/>
    <property type="evidence" value="ECO:0007669"/>
    <property type="project" value="TreeGrafter"/>
</dbReference>
<evidence type="ECO:0000313" key="3">
    <source>
        <dbReference type="EMBL" id="AUM11605.1"/>
    </source>
</evidence>
<dbReference type="OrthoDB" id="9805728at2"/>
<keyword evidence="4" id="KW-1185">Reference proteome</keyword>
<gene>
    <name evidence="3" type="ORF">Kalk_03860</name>
</gene>
<feature type="region of interest" description="Disordered" evidence="1">
    <location>
        <begin position="1"/>
        <end position="27"/>
    </location>
</feature>
<dbReference type="InterPro" id="IPR036866">
    <property type="entry name" value="RibonucZ/Hydroxyglut_hydro"/>
</dbReference>
<dbReference type="PANTHER" id="PTHR15032:SF4">
    <property type="entry name" value="N-ACYL-PHOSPHATIDYLETHANOLAMINE-HYDROLYZING PHOSPHOLIPASE D"/>
    <property type="match status" value="1"/>
</dbReference>
<organism evidence="3 4">
    <name type="scientific">Ketobacter alkanivorans</name>
    <dbReference type="NCBI Taxonomy" id="1917421"/>
    <lineage>
        <taxon>Bacteria</taxon>
        <taxon>Pseudomonadati</taxon>
        <taxon>Pseudomonadota</taxon>
        <taxon>Gammaproteobacteria</taxon>
        <taxon>Pseudomonadales</taxon>
        <taxon>Ketobacteraceae</taxon>
        <taxon>Ketobacter</taxon>
    </lineage>
</organism>
<feature type="domain" description="Metallo-beta-lactamase" evidence="2">
    <location>
        <begin position="95"/>
        <end position="291"/>
    </location>
</feature>
<dbReference type="Proteomes" id="UP000235116">
    <property type="component" value="Chromosome"/>
</dbReference>
<dbReference type="KEGG" id="kak:Kalk_03860"/>